<dbReference type="InterPro" id="IPR036237">
    <property type="entry name" value="Xyl_isomerase-like_sf"/>
</dbReference>
<dbReference type="RefSeq" id="WP_183577195.1">
    <property type="nucleotide sequence ID" value="NZ_JACHXJ010000001.1"/>
</dbReference>
<proteinExistence type="predicted"/>
<dbReference type="PANTHER" id="PTHR12110:SF41">
    <property type="entry name" value="INOSOSE DEHYDRATASE"/>
    <property type="match status" value="1"/>
</dbReference>
<accession>A0A839TJF5</accession>
<dbReference type="Pfam" id="PF01261">
    <property type="entry name" value="AP_endonuc_2"/>
    <property type="match status" value="1"/>
</dbReference>
<evidence type="ECO:0000313" key="3">
    <source>
        <dbReference type="Proteomes" id="UP000517523"/>
    </source>
</evidence>
<name>A0A839TJF5_9BACL</name>
<reference evidence="2 3" key="1">
    <citation type="submission" date="2020-08" db="EMBL/GenBank/DDBJ databases">
        <title>Genomic Encyclopedia of Type Strains, Phase III (KMG-III): the genomes of soil and plant-associated and newly described type strains.</title>
        <authorList>
            <person name="Whitman W."/>
        </authorList>
    </citation>
    <scope>NUCLEOTIDE SEQUENCE [LARGE SCALE GENOMIC DNA]</scope>
    <source>
        <strain evidence="2 3">CECT 5831</strain>
    </source>
</reference>
<evidence type="ECO:0000313" key="2">
    <source>
        <dbReference type="EMBL" id="MBB3125479.1"/>
    </source>
</evidence>
<dbReference type="GO" id="GO:0016853">
    <property type="term" value="F:isomerase activity"/>
    <property type="evidence" value="ECO:0007669"/>
    <property type="project" value="UniProtKB-KW"/>
</dbReference>
<dbReference type="SUPFAM" id="SSF51658">
    <property type="entry name" value="Xylose isomerase-like"/>
    <property type="match status" value="1"/>
</dbReference>
<protein>
    <submittedName>
        <fullName evidence="2">Sugar phosphate isomerase/epimerase</fullName>
    </submittedName>
</protein>
<dbReference type="AlphaFoldDB" id="A0A839TJF5"/>
<keyword evidence="2" id="KW-0413">Isomerase</keyword>
<comment type="caution">
    <text evidence="2">The sequence shown here is derived from an EMBL/GenBank/DDBJ whole genome shotgun (WGS) entry which is preliminary data.</text>
</comment>
<dbReference type="Gene3D" id="3.20.20.150">
    <property type="entry name" value="Divalent-metal-dependent TIM barrel enzymes"/>
    <property type="match status" value="1"/>
</dbReference>
<gene>
    <name evidence="2" type="ORF">FHS19_000133</name>
</gene>
<dbReference type="InterPro" id="IPR050312">
    <property type="entry name" value="IolE/XylAMocC-like"/>
</dbReference>
<dbReference type="EMBL" id="JACHXJ010000001">
    <property type="protein sequence ID" value="MBB3125479.1"/>
    <property type="molecule type" value="Genomic_DNA"/>
</dbReference>
<dbReference type="InterPro" id="IPR013022">
    <property type="entry name" value="Xyl_isomerase-like_TIM-brl"/>
</dbReference>
<sequence length="268" mass="29948">MKLGISSYALTWSVGVPGYPAPLRILSACDLLEIAHSNGIGLVQFADNLPLHELSEEKLISLKELADSRGIEIEVGTRGTTPGHLLLYLRIAKILGATLCRTMILEKNLTNPLREIREVLPAFEESGVRIAVENHGLHTTKELASLFEAIDSPFVGCCLDTVNSFSALDCPKTVIQDLSPYVINLHLKDFDITRVDHQMGFMVLGKPAGYGKLDIDGLLKEVRNGQRDTNVILELWTPFMETVERTVLLEHQWLEQSLQYLKMTHFLE</sequence>
<dbReference type="Proteomes" id="UP000517523">
    <property type="component" value="Unassembled WGS sequence"/>
</dbReference>
<evidence type="ECO:0000259" key="1">
    <source>
        <dbReference type="Pfam" id="PF01261"/>
    </source>
</evidence>
<organism evidence="2 3">
    <name type="scientific">Paenibacillus rhizosphaerae</name>
    <dbReference type="NCBI Taxonomy" id="297318"/>
    <lineage>
        <taxon>Bacteria</taxon>
        <taxon>Bacillati</taxon>
        <taxon>Bacillota</taxon>
        <taxon>Bacilli</taxon>
        <taxon>Bacillales</taxon>
        <taxon>Paenibacillaceae</taxon>
        <taxon>Paenibacillus</taxon>
    </lineage>
</organism>
<dbReference type="PANTHER" id="PTHR12110">
    <property type="entry name" value="HYDROXYPYRUVATE ISOMERASE"/>
    <property type="match status" value="1"/>
</dbReference>
<feature type="domain" description="Xylose isomerase-like TIM barrel" evidence="1">
    <location>
        <begin position="106"/>
        <end position="255"/>
    </location>
</feature>